<dbReference type="Gene3D" id="1.20.1050.10">
    <property type="match status" value="1"/>
</dbReference>
<comment type="similarity">
    <text evidence="1">Belongs to the GST superfamily. HSP26 family.</text>
</comment>
<comment type="caution">
    <text evidence="4">The sequence shown here is derived from an EMBL/GenBank/DDBJ whole genome shotgun (WGS) entry which is preliminary data.</text>
</comment>
<dbReference type="InterPro" id="IPR050983">
    <property type="entry name" value="GST_Omega/HSP26"/>
</dbReference>
<dbReference type="InterPro" id="IPR040079">
    <property type="entry name" value="Glutathione_S-Trfase"/>
</dbReference>
<dbReference type="AlphaFoldDB" id="A0A369CNH1"/>
<dbReference type="PROSITE" id="PS50404">
    <property type="entry name" value="GST_NTER"/>
    <property type="match status" value="1"/>
</dbReference>
<evidence type="ECO:0000259" key="3">
    <source>
        <dbReference type="PROSITE" id="PS50405"/>
    </source>
</evidence>
<keyword evidence="5" id="KW-1185">Reference proteome</keyword>
<dbReference type="CDD" id="cd03186">
    <property type="entry name" value="GST_C_SspA"/>
    <property type="match status" value="1"/>
</dbReference>
<evidence type="ECO:0000313" key="5">
    <source>
        <dbReference type="Proteomes" id="UP000252707"/>
    </source>
</evidence>
<proteinExistence type="inferred from homology"/>
<evidence type="ECO:0000313" key="4">
    <source>
        <dbReference type="EMBL" id="RCX33414.1"/>
    </source>
</evidence>
<organism evidence="4 5">
    <name type="scientific">Thioalbus denitrificans</name>
    <dbReference type="NCBI Taxonomy" id="547122"/>
    <lineage>
        <taxon>Bacteria</taxon>
        <taxon>Pseudomonadati</taxon>
        <taxon>Pseudomonadota</taxon>
        <taxon>Gammaproteobacteria</taxon>
        <taxon>Chromatiales</taxon>
        <taxon>Ectothiorhodospiraceae</taxon>
        <taxon>Thioalbus</taxon>
    </lineage>
</organism>
<dbReference type="InterPro" id="IPR010987">
    <property type="entry name" value="Glutathione-S-Trfase_C-like"/>
</dbReference>
<dbReference type="OrthoDB" id="9781431at2"/>
<feature type="domain" description="GST C-terminal" evidence="3">
    <location>
        <begin position="92"/>
        <end position="208"/>
    </location>
</feature>
<dbReference type="GO" id="GO:0005737">
    <property type="term" value="C:cytoplasm"/>
    <property type="evidence" value="ECO:0007669"/>
    <property type="project" value="TreeGrafter"/>
</dbReference>
<reference evidence="4 5" key="1">
    <citation type="submission" date="2018-07" db="EMBL/GenBank/DDBJ databases">
        <title>Genomic Encyclopedia of Type Strains, Phase IV (KMG-IV): sequencing the most valuable type-strain genomes for metagenomic binning, comparative biology and taxonomic classification.</title>
        <authorList>
            <person name="Goeker M."/>
        </authorList>
    </citation>
    <scope>NUCLEOTIDE SEQUENCE [LARGE SCALE GENOMIC DNA]</scope>
    <source>
        <strain evidence="4 5">DSM 26407</strain>
    </source>
</reference>
<dbReference type="Pfam" id="PF00043">
    <property type="entry name" value="GST_C"/>
    <property type="match status" value="1"/>
</dbReference>
<dbReference type="PANTHER" id="PTHR43968">
    <property type="match status" value="1"/>
</dbReference>
<dbReference type="EMBL" id="QPJY01000001">
    <property type="protein sequence ID" value="RCX33414.1"/>
    <property type="molecule type" value="Genomic_DNA"/>
</dbReference>
<accession>A0A369CNH1</accession>
<dbReference type="InterPro" id="IPR034342">
    <property type="entry name" value="SspA_C"/>
</dbReference>
<dbReference type="InterPro" id="IPR036249">
    <property type="entry name" value="Thioredoxin-like_sf"/>
</dbReference>
<feature type="domain" description="GST N-terminal" evidence="2">
    <location>
        <begin position="9"/>
        <end position="87"/>
    </location>
</feature>
<dbReference type="InterPro" id="IPR004046">
    <property type="entry name" value="GST_C"/>
</dbReference>
<dbReference type="Pfam" id="PF02798">
    <property type="entry name" value="GST_N"/>
    <property type="match status" value="1"/>
</dbReference>
<dbReference type="Proteomes" id="UP000252707">
    <property type="component" value="Unassembled WGS sequence"/>
</dbReference>
<dbReference type="InterPro" id="IPR036282">
    <property type="entry name" value="Glutathione-S-Trfase_C_sf"/>
</dbReference>
<dbReference type="Gene3D" id="3.40.30.10">
    <property type="entry name" value="Glutaredoxin"/>
    <property type="match status" value="1"/>
</dbReference>
<dbReference type="InterPro" id="IPR034341">
    <property type="entry name" value="SspA_N"/>
</dbReference>
<dbReference type="SFLD" id="SFLDS00019">
    <property type="entry name" value="Glutathione_Transferase_(cytos"/>
    <property type="match status" value="1"/>
</dbReference>
<dbReference type="SUPFAM" id="SSF47616">
    <property type="entry name" value="GST C-terminal domain-like"/>
    <property type="match status" value="1"/>
</dbReference>
<sequence>MAVVANKRSVMHLYSDPVDPFSHRVRVVLAEKGVSVEIVDVDPDNKPEDLHDLNPYDTVPVLVDRDLVVYQSRIIMEYLDERFPHPPLMPVYPVARAQSRLMIYRIDRDWYAQMKQIQAGPEKAAQQARKVLRDSLTTLAPLFEKQPFFLGEEFSLLDCALLPVLWRLPALGVELPPQARDLEAYAKRMFQRESFRASLSGREKEMRN</sequence>
<dbReference type="PROSITE" id="PS50405">
    <property type="entry name" value="GST_CTER"/>
    <property type="match status" value="1"/>
</dbReference>
<dbReference type="PANTHER" id="PTHR43968:SF6">
    <property type="entry name" value="GLUTATHIONE S-TRANSFERASE OMEGA"/>
    <property type="match status" value="1"/>
</dbReference>
<dbReference type="PROSITE" id="PS51354">
    <property type="entry name" value="GLUTAREDOXIN_2"/>
    <property type="match status" value="1"/>
</dbReference>
<dbReference type="InterPro" id="IPR004045">
    <property type="entry name" value="Glutathione_S-Trfase_N"/>
</dbReference>
<evidence type="ECO:0000256" key="1">
    <source>
        <dbReference type="ARBA" id="ARBA00009929"/>
    </source>
</evidence>
<name>A0A369CNH1_9GAMM</name>
<dbReference type="RefSeq" id="WP_114278257.1">
    <property type="nucleotide sequence ID" value="NZ_QPJY01000001.1"/>
</dbReference>
<evidence type="ECO:0000259" key="2">
    <source>
        <dbReference type="PROSITE" id="PS50404"/>
    </source>
</evidence>
<dbReference type="CDD" id="cd03059">
    <property type="entry name" value="GST_N_SspA"/>
    <property type="match status" value="1"/>
</dbReference>
<dbReference type="SUPFAM" id="SSF52833">
    <property type="entry name" value="Thioredoxin-like"/>
    <property type="match status" value="1"/>
</dbReference>
<dbReference type="NCBIfam" id="NF007016">
    <property type="entry name" value="PRK09481.1"/>
    <property type="match status" value="1"/>
</dbReference>
<dbReference type="SFLD" id="SFLDG00358">
    <property type="entry name" value="Main_(cytGST)"/>
    <property type="match status" value="1"/>
</dbReference>
<gene>
    <name evidence="4" type="ORF">DFQ59_101716</name>
</gene>
<protein>
    <submittedName>
        <fullName evidence="4">RNA polymerase-associated protein</fullName>
    </submittedName>
</protein>